<evidence type="ECO:0000313" key="2">
    <source>
        <dbReference type="EMBL" id="KDR13622.1"/>
    </source>
</evidence>
<organism evidence="2 3">
    <name type="scientific">Zootermopsis nevadensis</name>
    <name type="common">Dampwood termite</name>
    <dbReference type="NCBI Taxonomy" id="136037"/>
    <lineage>
        <taxon>Eukaryota</taxon>
        <taxon>Metazoa</taxon>
        <taxon>Ecdysozoa</taxon>
        <taxon>Arthropoda</taxon>
        <taxon>Hexapoda</taxon>
        <taxon>Insecta</taxon>
        <taxon>Pterygota</taxon>
        <taxon>Neoptera</taxon>
        <taxon>Polyneoptera</taxon>
        <taxon>Dictyoptera</taxon>
        <taxon>Blattodea</taxon>
        <taxon>Blattoidea</taxon>
        <taxon>Termitoidae</taxon>
        <taxon>Termopsidae</taxon>
        <taxon>Zootermopsis</taxon>
    </lineage>
</organism>
<keyword evidence="3" id="KW-1185">Reference proteome</keyword>
<dbReference type="AlphaFoldDB" id="A0A067QUN0"/>
<evidence type="ECO:0000256" key="1">
    <source>
        <dbReference type="SAM" id="Coils"/>
    </source>
</evidence>
<dbReference type="InParanoid" id="A0A067QUN0"/>
<name>A0A067QUN0_ZOONE</name>
<proteinExistence type="predicted"/>
<accession>A0A067QUN0</accession>
<dbReference type="EMBL" id="KK852933">
    <property type="protein sequence ID" value="KDR13622.1"/>
    <property type="molecule type" value="Genomic_DNA"/>
</dbReference>
<evidence type="ECO:0000313" key="3">
    <source>
        <dbReference type="Proteomes" id="UP000027135"/>
    </source>
</evidence>
<gene>
    <name evidence="2" type="ORF">L798_12458</name>
</gene>
<sequence>MCIQSNLGSRTPRITNNSVYEQIFRTHSVLDDILCLELRTRKPSTSWSDKLGVSASAVFVEEEDDDDDIDIVSLGKNMDLEVNIEDVEELLEDHKDELSTEELEQLQKQLQRAIVKEMSSEEEEGR</sequence>
<dbReference type="Proteomes" id="UP000027135">
    <property type="component" value="Unassembled WGS sequence"/>
</dbReference>
<protein>
    <submittedName>
        <fullName evidence="2">Uncharacterized protein</fullName>
    </submittedName>
</protein>
<dbReference type="SUPFAM" id="SSF46579">
    <property type="entry name" value="Prefoldin"/>
    <property type="match status" value="1"/>
</dbReference>
<reference evidence="2 3" key="1">
    <citation type="journal article" date="2014" name="Nat. Commun.">
        <title>Molecular traces of alternative social organization in a termite genome.</title>
        <authorList>
            <person name="Terrapon N."/>
            <person name="Li C."/>
            <person name="Robertson H.M."/>
            <person name="Ji L."/>
            <person name="Meng X."/>
            <person name="Booth W."/>
            <person name="Chen Z."/>
            <person name="Childers C.P."/>
            <person name="Glastad K.M."/>
            <person name="Gokhale K."/>
            <person name="Gowin J."/>
            <person name="Gronenberg W."/>
            <person name="Hermansen R.A."/>
            <person name="Hu H."/>
            <person name="Hunt B.G."/>
            <person name="Huylmans A.K."/>
            <person name="Khalil S.M."/>
            <person name="Mitchell R.D."/>
            <person name="Munoz-Torres M.C."/>
            <person name="Mustard J.A."/>
            <person name="Pan H."/>
            <person name="Reese J.T."/>
            <person name="Scharf M.E."/>
            <person name="Sun F."/>
            <person name="Vogel H."/>
            <person name="Xiao J."/>
            <person name="Yang W."/>
            <person name="Yang Z."/>
            <person name="Yang Z."/>
            <person name="Zhou J."/>
            <person name="Zhu J."/>
            <person name="Brent C.S."/>
            <person name="Elsik C.G."/>
            <person name="Goodisman M.A."/>
            <person name="Liberles D.A."/>
            <person name="Roe R.M."/>
            <person name="Vargo E.L."/>
            <person name="Vilcinskas A."/>
            <person name="Wang J."/>
            <person name="Bornberg-Bauer E."/>
            <person name="Korb J."/>
            <person name="Zhang G."/>
            <person name="Liebig J."/>
        </authorList>
    </citation>
    <scope>NUCLEOTIDE SEQUENCE [LARGE SCALE GENOMIC DNA]</scope>
    <source>
        <tissue evidence="2">Whole organism</tissue>
    </source>
</reference>
<feature type="coiled-coil region" evidence="1">
    <location>
        <begin position="77"/>
        <end position="123"/>
    </location>
</feature>
<keyword evidence="1" id="KW-0175">Coiled coil</keyword>